<organism evidence="2">
    <name type="scientific">Zea mays</name>
    <name type="common">Maize</name>
    <dbReference type="NCBI Taxonomy" id="4577"/>
    <lineage>
        <taxon>Eukaryota</taxon>
        <taxon>Viridiplantae</taxon>
        <taxon>Streptophyta</taxon>
        <taxon>Embryophyta</taxon>
        <taxon>Tracheophyta</taxon>
        <taxon>Spermatophyta</taxon>
        <taxon>Magnoliopsida</taxon>
        <taxon>Liliopsida</taxon>
        <taxon>Poales</taxon>
        <taxon>Poaceae</taxon>
        <taxon>PACMAD clade</taxon>
        <taxon>Panicoideae</taxon>
        <taxon>Andropogonodae</taxon>
        <taxon>Andropogoneae</taxon>
        <taxon>Tripsacinae</taxon>
        <taxon>Zea</taxon>
    </lineage>
</organism>
<accession>A0A1D6L5H9</accession>
<sequence>MTALLKKKSLLMYQGIAWRSQSLEDAKHSMARLADGLQRDSPRERDSAPFGHIDLGAADRVPVEALDQRPQDQPQRPQREGLSGAFPPSHPERHHEQPVGTAVLEPLRPERGWVRPYRGVPKF</sequence>
<dbReference type="InParanoid" id="A0A1D6L5H9"/>
<gene>
    <name evidence="2" type="ORF">ZEAMMB73_Zm00001d034103</name>
</gene>
<feature type="region of interest" description="Disordered" evidence="1">
    <location>
        <begin position="33"/>
        <end position="123"/>
    </location>
</feature>
<evidence type="ECO:0000313" key="2">
    <source>
        <dbReference type="EMBL" id="ONM09569.1"/>
    </source>
</evidence>
<reference evidence="2" key="1">
    <citation type="submission" date="2015-12" db="EMBL/GenBank/DDBJ databases">
        <title>Update maize B73 reference genome by single molecule sequencing technologies.</title>
        <authorList>
            <consortium name="Maize Genome Sequencing Project"/>
            <person name="Ware D."/>
        </authorList>
    </citation>
    <scope>NUCLEOTIDE SEQUENCE [LARGE SCALE GENOMIC DNA]</scope>
    <source>
        <tissue evidence="2">Seedling</tissue>
    </source>
</reference>
<dbReference type="AlphaFoldDB" id="A0A1D6L5H9"/>
<dbReference type="EMBL" id="CM007647">
    <property type="protein sequence ID" value="ONM09569.1"/>
    <property type="molecule type" value="Genomic_DNA"/>
</dbReference>
<protein>
    <submittedName>
        <fullName evidence="2">Uncharacterized protein</fullName>
    </submittedName>
</protein>
<evidence type="ECO:0000256" key="1">
    <source>
        <dbReference type="SAM" id="MobiDB-lite"/>
    </source>
</evidence>
<proteinExistence type="predicted"/>
<name>A0A1D6L5H9_MAIZE</name>
<feature type="compositionally biased region" description="Basic and acidic residues" evidence="1">
    <location>
        <begin position="37"/>
        <end position="47"/>
    </location>
</feature>